<dbReference type="RefSeq" id="XP_067550249.1">
    <property type="nucleotide sequence ID" value="XM_067691062.1"/>
</dbReference>
<dbReference type="InterPro" id="IPR022257">
    <property type="entry name" value="PHM7_ext"/>
</dbReference>
<dbReference type="InterPro" id="IPR032880">
    <property type="entry name" value="CSC1/OSCA1-like_N"/>
</dbReference>
<dbReference type="GO" id="GO:0005227">
    <property type="term" value="F:calcium-activated cation channel activity"/>
    <property type="evidence" value="ECO:0007669"/>
    <property type="project" value="InterPro"/>
</dbReference>
<dbReference type="Pfam" id="PF12621">
    <property type="entry name" value="PHM7_ext"/>
    <property type="match status" value="1"/>
</dbReference>
<keyword evidence="6 7" id="KW-0472">Membrane</keyword>
<sequence length="869" mass="98520">MAVATSTQSTSTVVSTLVANIVLFGIFITCFILLRLKFKRIYSPKSSFNLVPEEKKPEPLPKDPFRWIFILLAKPESFILQQAGLDGYFFLRYLKIFGYLFGFGLLTWIILLPINASNGNHLKGFDQLSIANIKNEDRYYAHVFIGWIWYGAIIYVIYRELFFYNSLKNAVLSTPKYAMSLPGRTVIFQCVPDSLLDGKQVFKIFNGVKRIYVSRTNKQLEDAVNARAAMVNRLEIAENKLLKLAVKNKKKADKKGITLEPADEISAYVPEKKRPSFRANGLFKPKVDTIRYCQEQIPILNKKVRELQKKFRHSQPNNSLFVEFVDQYHAQLAFQSVVHHNPLRMTPAYIGVAPSDVQWRNLRIFWWERLTRRSLAFAAIVAVIIFWAVPVAFIGVITNFNYLTNGLPWLRWIKRLPSQLLGIVTGILPTALLSILNTLLPMYIRAMAKVAGAISNQSIELYTQSAYFAFLLVNSFLVTALASSATATVTKIVEDPTSALQLLKSNLPLSSNFYISYLTLQGMTIAGGSLFQVVGLFLYYILGYIFDNTARKKWNRFSGLGTVAWGTVFPLFTQLATITLAYSMISPLIIAFALIGFALIYLAYSHNILYCFVEGPDTRGEHYPRALFQTFTGIYLGQLVLLAIFAVGKGWGPIVLQAIAVIATVFIHINLLKSFSHLMQVVPMDAMRALDGVSQTCSFKGESEFKHRVLERKRHENDPRFEKKFLAEQQEEEITKQKVLEKVRQYDPETEIGTSNISVVPLLADRDMKSTKSENFLIRFIRPDVFLNFRHVKKLIPATYHVEPDMTDDKHAYDAPAISAKCPGVWIPRDPMGLSELEIKQLSSVVDISDENAGFNEKGKIQFLGEPPN</sequence>
<feature type="transmembrane region" description="Helical" evidence="7">
    <location>
        <begin position="420"/>
        <end position="444"/>
    </location>
</feature>
<evidence type="ECO:0008006" key="14">
    <source>
        <dbReference type="Google" id="ProtNLM"/>
    </source>
</evidence>
<feature type="transmembrane region" description="Helical" evidence="7">
    <location>
        <begin position="554"/>
        <end position="572"/>
    </location>
</feature>
<feature type="transmembrane region" description="Helical" evidence="7">
    <location>
        <begin position="12"/>
        <end position="34"/>
    </location>
</feature>
<feature type="transmembrane region" description="Helical" evidence="7">
    <location>
        <begin position="375"/>
        <end position="400"/>
    </location>
</feature>
<gene>
    <name evidence="12" type="ORF">I9W82_000223</name>
</gene>
<dbReference type="Pfam" id="PF14703">
    <property type="entry name" value="PHM7_cyt"/>
    <property type="match status" value="1"/>
</dbReference>
<organism evidence="12 13">
    <name type="scientific">Candida metapsilosis</name>
    <dbReference type="NCBI Taxonomy" id="273372"/>
    <lineage>
        <taxon>Eukaryota</taxon>
        <taxon>Fungi</taxon>
        <taxon>Dikarya</taxon>
        <taxon>Ascomycota</taxon>
        <taxon>Saccharomycotina</taxon>
        <taxon>Pichiomycetes</taxon>
        <taxon>Debaryomycetaceae</taxon>
        <taxon>Candida/Lodderomyces clade</taxon>
        <taxon>Candida</taxon>
    </lineage>
</organism>
<evidence type="ECO:0000259" key="9">
    <source>
        <dbReference type="Pfam" id="PF12621"/>
    </source>
</evidence>
<feature type="domain" description="CSC1/OSCA1-like 7TM region" evidence="8">
    <location>
        <begin position="373"/>
        <end position="645"/>
    </location>
</feature>
<comment type="subcellular location">
    <subcellularLocation>
        <location evidence="1">Membrane</location>
        <topology evidence="1">Multi-pass membrane protein</topology>
    </subcellularLocation>
</comment>
<dbReference type="GeneID" id="93648852"/>
<dbReference type="AlphaFoldDB" id="A0A8H8DC45"/>
<feature type="transmembrane region" description="Helical" evidence="7">
    <location>
        <begin position="139"/>
        <end position="158"/>
    </location>
</feature>
<dbReference type="InterPro" id="IPR003864">
    <property type="entry name" value="CSC1/OSCA1-like_7TM"/>
</dbReference>
<dbReference type="Pfam" id="PF13967">
    <property type="entry name" value="RSN1_TM"/>
    <property type="match status" value="1"/>
</dbReference>
<dbReference type="Pfam" id="PF02714">
    <property type="entry name" value="RSN1_7TM"/>
    <property type="match status" value="1"/>
</dbReference>
<dbReference type="InterPro" id="IPR045122">
    <property type="entry name" value="Csc1-like"/>
</dbReference>
<evidence type="ECO:0000256" key="7">
    <source>
        <dbReference type="SAM" id="Phobius"/>
    </source>
</evidence>
<evidence type="ECO:0000256" key="1">
    <source>
        <dbReference type="ARBA" id="ARBA00004141"/>
    </source>
</evidence>
<evidence type="ECO:0000256" key="5">
    <source>
        <dbReference type="ARBA" id="ARBA00022989"/>
    </source>
</evidence>
<keyword evidence="5 7" id="KW-1133">Transmembrane helix</keyword>
<evidence type="ECO:0000259" key="11">
    <source>
        <dbReference type="Pfam" id="PF14703"/>
    </source>
</evidence>
<accession>A0A8H8DC45</accession>
<proteinExistence type="inferred from homology"/>
<comment type="similarity">
    <text evidence="2">Belongs to the CSC1 (TC 1.A.17) family.</text>
</comment>
<dbReference type="EMBL" id="JAEOAQ010000001">
    <property type="protein sequence ID" value="KAG5421133.1"/>
    <property type="molecule type" value="Genomic_DNA"/>
</dbReference>
<comment type="caution">
    <text evidence="12">The sequence shown here is derived from an EMBL/GenBank/DDBJ whole genome shotgun (WGS) entry which is preliminary data.</text>
</comment>
<evidence type="ECO:0000313" key="12">
    <source>
        <dbReference type="EMBL" id="KAG5421133.1"/>
    </source>
</evidence>
<feature type="transmembrane region" description="Helical" evidence="7">
    <location>
        <begin position="513"/>
        <end position="542"/>
    </location>
</feature>
<feature type="transmembrane region" description="Helical" evidence="7">
    <location>
        <begin position="654"/>
        <end position="672"/>
    </location>
</feature>
<reference evidence="12 13" key="1">
    <citation type="submission" date="2020-12" db="EMBL/GenBank/DDBJ databases">
        <title>Effect of drift, selection, and recombination on the evolution of hybrid genomes in Candida yeast pathogens.</title>
        <authorList>
            <person name="Mixao V."/>
            <person name="Ksiezopolska E."/>
            <person name="Saus E."/>
            <person name="Boekhout T."/>
            <person name="Gacser A."/>
            <person name="Gabaldon T."/>
        </authorList>
    </citation>
    <scope>NUCLEOTIDE SEQUENCE [LARGE SCALE GENOMIC DNA]</scope>
    <source>
        <strain evidence="12 13">BP57</strain>
    </source>
</reference>
<protein>
    <recommendedName>
        <fullName evidence="14">DUF221-domain-containing protein</fullName>
    </recommendedName>
</protein>
<dbReference type="PANTHER" id="PTHR13018">
    <property type="entry name" value="PROBABLE MEMBRANE PROTEIN DUF221-RELATED"/>
    <property type="match status" value="1"/>
</dbReference>
<dbReference type="OrthoDB" id="1076608at2759"/>
<dbReference type="InterPro" id="IPR027815">
    <property type="entry name" value="CSC1/OSCA1-like_cyt"/>
</dbReference>
<evidence type="ECO:0000256" key="6">
    <source>
        <dbReference type="ARBA" id="ARBA00023136"/>
    </source>
</evidence>
<feature type="transmembrane region" description="Helical" evidence="7">
    <location>
        <begin position="584"/>
        <end position="605"/>
    </location>
</feature>
<dbReference type="Proteomes" id="UP000669133">
    <property type="component" value="Unassembled WGS sequence"/>
</dbReference>
<keyword evidence="3" id="KW-0813">Transport</keyword>
<feature type="domain" description="CSC1/OSCA1-like cytosolic" evidence="11">
    <location>
        <begin position="184"/>
        <end position="361"/>
    </location>
</feature>
<dbReference type="PANTHER" id="PTHR13018:SF26">
    <property type="entry name" value="DOMAIN PROTEIN, PUTATIVE (AFU_ORTHOLOGUE AFUA_5G10920)-RELATED"/>
    <property type="match status" value="1"/>
</dbReference>
<evidence type="ECO:0000259" key="8">
    <source>
        <dbReference type="Pfam" id="PF02714"/>
    </source>
</evidence>
<feature type="domain" description="10TM putative phosphate transporter extracellular tail" evidence="9">
    <location>
        <begin position="780"/>
        <end position="868"/>
    </location>
</feature>
<feature type="transmembrane region" description="Helical" evidence="7">
    <location>
        <begin position="96"/>
        <end position="116"/>
    </location>
</feature>
<evidence type="ECO:0000256" key="3">
    <source>
        <dbReference type="ARBA" id="ARBA00022448"/>
    </source>
</evidence>
<feature type="transmembrane region" description="Helical" evidence="7">
    <location>
        <begin position="465"/>
        <end position="493"/>
    </location>
</feature>
<name>A0A8H8DC45_9ASCO</name>
<keyword evidence="4 7" id="KW-0812">Transmembrane</keyword>
<evidence type="ECO:0000259" key="10">
    <source>
        <dbReference type="Pfam" id="PF13967"/>
    </source>
</evidence>
<evidence type="ECO:0000313" key="13">
    <source>
        <dbReference type="Proteomes" id="UP000669133"/>
    </source>
</evidence>
<evidence type="ECO:0000256" key="2">
    <source>
        <dbReference type="ARBA" id="ARBA00007779"/>
    </source>
</evidence>
<dbReference type="GO" id="GO:0005886">
    <property type="term" value="C:plasma membrane"/>
    <property type="evidence" value="ECO:0007669"/>
    <property type="project" value="TreeGrafter"/>
</dbReference>
<keyword evidence="13" id="KW-1185">Reference proteome</keyword>
<evidence type="ECO:0000256" key="4">
    <source>
        <dbReference type="ARBA" id="ARBA00022692"/>
    </source>
</evidence>
<feature type="domain" description="CSC1/OSCA1-like N-terminal transmembrane" evidence="10">
    <location>
        <begin position="13"/>
        <end position="160"/>
    </location>
</feature>
<feature type="transmembrane region" description="Helical" evidence="7">
    <location>
        <begin position="626"/>
        <end position="648"/>
    </location>
</feature>